<feature type="non-terminal residue" evidence="1">
    <location>
        <position position="1"/>
    </location>
</feature>
<dbReference type="EMBL" id="CAJVPM010029784">
    <property type="protein sequence ID" value="CAG8674547.1"/>
    <property type="molecule type" value="Genomic_DNA"/>
</dbReference>
<organism evidence="1 2">
    <name type="scientific">Scutellospora calospora</name>
    <dbReference type="NCBI Taxonomy" id="85575"/>
    <lineage>
        <taxon>Eukaryota</taxon>
        <taxon>Fungi</taxon>
        <taxon>Fungi incertae sedis</taxon>
        <taxon>Mucoromycota</taxon>
        <taxon>Glomeromycotina</taxon>
        <taxon>Glomeromycetes</taxon>
        <taxon>Diversisporales</taxon>
        <taxon>Gigasporaceae</taxon>
        <taxon>Scutellospora</taxon>
    </lineage>
</organism>
<name>A0ACA9NSN5_9GLOM</name>
<dbReference type="Proteomes" id="UP000789860">
    <property type="component" value="Unassembled WGS sequence"/>
</dbReference>
<protein>
    <submittedName>
        <fullName evidence="1">8162_t:CDS:1</fullName>
    </submittedName>
</protein>
<reference evidence="1" key="1">
    <citation type="submission" date="2021-06" db="EMBL/GenBank/DDBJ databases">
        <authorList>
            <person name="Kallberg Y."/>
            <person name="Tangrot J."/>
            <person name="Rosling A."/>
        </authorList>
    </citation>
    <scope>NUCLEOTIDE SEQUENCE</scope>
    <source>
        <strain evidence="1">AU212A</strain>
    </source>
</reference>
<feature type="non-terminal residue" evidence="1">
    <location>
        <position position="153"/>
    </location>
</feature>
<accession>A0ACA9NSN5</accession>
<evidence type="ECO:0000313" key="1">
    <source>
        <dbReference type="EMBL" id="CAG8674547.1"/>
    </source>
</evidence>
<comment type="caution">
    <text evidence="1">The sequence shown here is derived from an EMBL/GenBank/DDBJ whole genome shotgun (WGS) entry which is preliminary data.</text>
</comment>
<keyword evidence="2" id="KW-1185">Reference proteome</keyword>
<gene>
    <name evidence="1" type="ORF">SCALOS_LOCUS9500</name>
</gene>
<sequence length="153" mass="17519">FSSKWKCPSEHFDWYDVTFWFVLLITLYYEILLGMETDIYIVWSRNDDTSDNKIIGHSLIAILYKCTFRAGPNSNKRRKSCRHVLLISIDGLHQKDVDVFTSANPKSTLAKILKHSVYFKNAKDALPTDSFPGLLAQLTGGHPKTTGVWYDNS</sequence>
<evidence type="ECO:0000313" key="2">
    <source>
        <dbReference type="Proteomes" id="UP000789860"/>
    </source>
</evidence>
<proteinExistence type="predicted"/>